<feature type="transmembrane region" description="Helical" evidence="9">
    <location>
        <begin position="181"/>
        <end position="203"/>
    </location>
</feature>
<dbReference type="OrthoDB" id="9814902at2"/>
<feature type="transmembrane region" description="Helical" evidence="9">
    <location>
        <begin position="20"/>
        <end position="46"/>
    </location>
</feature>
<dbReference type="RefSeq" id="WP_115516721.1">
    <property type="nucleotide sequence ID" value="NZ_QRGO01000001.1"/>
</dbReference>
<evidence type="ECO:0000256" key="2">
    <source>
        <dbReference type="ARBA" id="ARBA00010072"/>
    </source>
</evidence>
<evidence type="ECO:0000313" key="12">
    <source>
        <dbReference type="Proteomes" id="UP000263993"/>
    </source>
</evidence>
<dbReference type="Proteomes" id="UP000263993">
    <property type="component" value="Unassembled WGS sequence"/>
</dbReference>
<organism evidence="11 12">
    <name type="scientific">Undibacter mobilis</name>
    <dbReference type="NCBI Taxonomy" id="2292256"/>
    <lineage>
        <taxon>Bacteria</taxon>
        <taxon>Pseudomonadati</taxon>
        <taxon>Pseudomonadota</taxon>
        <taxon>Alphaproteobacteria</taxon>
        <taxon>Hyphomicrobiales</taxon>
        <taxon>Nitrobacteraceae</taxon>
        <taxon>Undibacter</taxon>
    </lineage>
</organism>
<evidence type="ECO:0000256" key="1">
    <source>
        <dbReference type="ARBA" id="ARBA00004429"/>
    </source>
</evidence>
<comment type="subcellular location">
    <subcellularLocation>
        <location evidence="1">Cell inner membrane</location>
        <topology evidence="1">Multi-pass membrane protein</topology>
    </subcellularLocation>
    <subcellularLocation>
        <location evidence="9">Cell membrane</location>
        <topology evidence="9">Multi-pass membrane protein</topology>
    </subcellularLocation>
</comment>
<evidence type="ECO:0000256" key="3">
    <source>
        <dbReference type="ARBA" id="ARBA00022448"/>
    </source>
</evidence>
<evidence type="ECO:0000256" key="8">
    <source>
        <dbReference type="ARBA" id="ARBA00023136"/>
    </source>
</evidence>
<keyword evidence="3 9" id="KW-0813">Transport</keyword>
<evidence type="ECO:0000256" key="4">
    <source>
        <dbReference type="ARBA" id="ARBA00022475"/>
    </source>
</evidence>
<dbReference type="InterPro" id="IPR035906">
    <property type="entry name" value="MetI-like_sf"/>
</dbReference>
<evidence type="ECO:0000256" key="5">
    <source>
        <dbReference type="ARBA" id="ARBA00022692"/>
    </source>
</evidence>
<gene>
    <name evidence="11" type="ORF">DXH78_09050</name>
</gene>
<dbReference type="PROSITE" id="PS50928">
    <property type="entry name" value="ABC_TM1"/>
    <property type="match status" value="1"/>
</dbReference>
<dbReference type="EMBL" id="QRGO01000001">
    <property type="protein sequence ID" value="RDV04695.1"/>
    <property type="molecule type" value="Genomic_DNA"/>
</dbReference>
<protein>
    <submittedName>
        <fullName evidence="11">Amino acid ABC transporter permease</fullName>
    </submittedName>
</protein>
<dbReference type="NCBIfam" id="TIGR01726">
    <property type="entry name" value="HEQRo_perm_3TM"/>
    <property type="match status" value="1"/>
</dbReference>
<keyword evidence="5 9" id="KW-0812">Transmembrane</keyword>
<dbReference type="Pfam" id="PF00528">
    <property type="entry name" value="BPD_transp_1"/>
    <property type="match status" value="1"/>
</dbReference>
<comment type="caution">
    <text evidence="11">The sequence shown here is derived from an EMBL/GenBank/DDBJ whole genome shotgun (WGS) entry which is preliminary data.</text>
</comment>
<evidence type="ECO:0000256" key="6">
    <source>
        <dbReference type="ARBA" id="ARBA00022970"/>
    </source>
</evidence>
<comment type="similarity">
    <text evidence="2">Belongs to the binding-protein-dependent transport system permease family. HisMQ subfamily.</text>
</comment>
<dbReference type="PANTHER" id="PTHR30614:SF0">
    <property type="entry name" value="L-CYSTINE TRANSPORT SYSTEM PERMEASE PROTEIN TCYL"/>
    <property type="match status" value="1"/>
</dbReference>
<feature type="domain" description="ABC transmembrane type-1" evidence="10">
    <location>
        <begin position="23"/>
        <end position="211"/>
    </location>
</feature>
<keyword evidence="12" id="KW-1185">Reference proteome</keyword>
<dbReference type="Gene3D" id="1.10.3720.10">
    <property type="entry name" value="MetI-like"/>
    <property type="match status" value="1"/>
</dbReference>
<keyword evidence="6" id="KW-0029">Amino-acid transport</keyword>
<dbReference type="GO" id="GO:0022857">
    <property type="term" value="F:transmembrane transporter activity"/>
    <property type="evidence" value="ECO:0007669"/>
    <property type="project" value="InterPro"/>
</dbReference>
<name>A0A371BAP7_9BRAD</name>
<dbReference type="AlphaFoldDB" id="A0A371BAP7"/>
<evidence type="ECO:0000313" key="11">
    <source>
        <dbReference type="EMBL" id="RDV04695.1"/>
    </source>
</evidence>
<dbReference type="GO" id="GO:0043190">
    <property type="term" value="C:ATP-binding cassette (ABC) transporter complex"/>
    <property type="evidence" value="ECO:0007669"/>
    <property type="project" value="InterPro"/>
</dbReference>
<dbReference type="PANTHER" id="PTHR30614">
    <property type="entry name" value="MEMBRANE COMPONENT OF AMINO ACID ABC TRANSPORTER"/>
    <property type="match status" value="1"/>
</dbReference>
<evidence type="ECO:0000256" key="7">
    <source>
        <dbReference type="ARBA" id="ARBA00022989"/>
    </source>
</evidence>
<proteinExistence type="inferred from homology"/>
<feature type="transmembrane region" description="Helical" evidence="9">
    <location>
        <begin position="92"/>
        <end position="111"/>
    </location>
</feature>
<keyword evidence="4" id="KW-1003">Cell membrane</keyword>
<keyword evidence="8 9" id="KW-0472">Membrane</keyword>
<reference evidence="12" key="1">
    <citation type="submission" date="2018-08" db="EMBL/GenBank/DDBJ databases">
        <authorList>
            <person name="Kim S.-J."/>
            <person name="Jung G.-Y."/>
        </authorList>
    </citation>
    <scope>NUCLEOTIDE SEQUENCE [LARGE SCALE GENOMIC DNA]</scope>
    <source>
        <strain evidence="12">GY_H</strain>
    </source>
</reference>
<dbReference type="SUPFAM" id="SSF161098">
    <property type="entry name" value="MetI-like"/>
    <property type="match status" value="1"/>
</dbReference>
<evidence type="ECO:0000256" key="9">
    <source>
        <dbReference type="RuleBase" id="RU363032"/>
    </source>
</evidence>
<sequence length="225" mass="24555">MGLGFGVFFQQLPGFIDVLLHAAVMTIVVTLCASLMATFFGIVFLFPRLSASRPLRAVAIAYVELARAVPMLTLLFIIYFGMPQVGLRLDPLSAAVIAFGIHGGGYLVEIFRSAIEAINKGQLEAGLAIGMTRFQALRIIVLPQAARIGLPPYCNYAIQLLKDSSLASTISVPELMMQTRLIANATYLTIELYVFVALIYLVMSLPLSYGALWLQTKLSAQHRTP</sequence>
<evidence type="ECO:0000259" key="10">
    <source>
        <dbReference type="PROSITE" id="PS50928"/>
    </source>
</evidence>
<feature type="transmembrane region" description="Helical" evidence="9">
    <location>
        <begin position="58"/>
        <end position="80"/>
    </location>
</feature>
<dbReference type="InterPro" id="IPR010065">
    <property type="entry name" value="AA_ABC_transptr_permease_3TM"/>
</dbReference>
<dbReference type="CDD" id="cd06261">
    <property type="entry name" value="TM_PBP2"/>
    <property type="match status" value="1"/>
</dbReference>
<dbReference type="GO" id="GO:0006865">
    <property type="term" value="P:amino acid transport"/>
    <property type="evidence" value="ECO:0007669"/>
    <property type="project" value="UniProtKB-KW"/>
</dbReference>
<dbReference type="InterPro" id="IPR000515">
    <property type="entry name" value="MetI-like"/>
</dbReference>
<accession>A0A371BAP7</accession>
<dbReference type="InterPro" id="IPR043429">
    <property type="entry name" value="ArtM/GltK/GlnP/TcyL/YhdX-like"/>
</dbReference>
<keyword evidence="7 9" id="KW-1133">Transmembrane helix</keyword>